<protein>
    <recommendedName>
        <fullName evidence="4">Stage II sporulation protein M</fullName>
    </recommendedName>
</protein>
<reference evidence="3" key="1">
    <citation type="submission" date="2017-01" db="EMBL/GenBank/DDBJ databases">
        <authorList>
            <person name="Varghese N."/>
            <person name="Submissions S."/>
        </authorList>
    </citation>
    <scope>NUCLEOTIDE SEQUENCE [LARGE SCALE GENOMIC DNA]</scope>
    <source>
        <strain evidence="3">MNA4</strain>
    </source>
</reference>
<feature type="transmembrane region" description="Helical" evidence="1">
    <location>
        <begin position="7"/>
        <end position="27"/>
    </location>
</feature>
<evidence type="ECO:0000313" key="2">
    <source>
        <dbReference type="EMBL" id="SIT66826.1"/>
    </source>
</evidence>
<keyword evidence="3" id="KW-1185">Reference proteome</keyword>
<sequence length="170" mass="18912">MPRTLPFLYLLTLLIVGYTGGTVLYRLSGPGMAETVAVFADRRTGLAESGFPWRAAAAFLMFHVLALFFASHAALRHAVMFLAGIRTVYFGLASAFLISQESAMKFYALWWFPGQLLLTVLFILFCMNLAPPFMLKRHFGRDRQAAALRIAVLSLIVCAGEMGLFYFLAN</sequence>
<evidence type="ECO:0000313" key="3">
    <source>
        <dbReference type="Proteomes" id="UP000187550"/>
    </source>
</evidence>
<evidence type="ECO:0000256" key="1">
    <source>
        <dbReference type="SAM" id="Phobius"/>
    </source>
</evidence>
<dbReference type="Proteomes" id="UP000187550">
    <property type="component" value="Unassembled WGS sequence"/>
</dbReference>
<feature type="transmembrane region" description="Helical" evidence="1">
    <location>
        <begin position="110"/>
        <end position="135"/>
    </location>
</feature>
<dbReference type="STRING" id="550447.SAMN05428946_0132"/>
<accession>A0A1U7PHD6</accession>
<name>A0A1U7PHD6_9BACI</name>
<dbReference type="OrthoDB" id="2734605at2"/>
<gene>
    <name evidence="2" type="ORF">SAMN05428946_0132</name>
</gene>
<proteinExistence type="predicted"/>
<dbReference type="EMBL" id="FTPL01000001">
    <property type="protein sequence ID" value="SIT66826.1"/>
    <property type="molecule type" value="Genomic_DNA"/>
</dbReference>
<feature type="transmembrane region" description="Helical" evidence="1">
    <location>
        <begin position="147"/>
        <end position="169"/>
    </location>
</feature>
<keyword evidence="1" id="KW-0812">Transmembrane</keyword>
<feature type="transmembrane region" description="Helical" evidence="1">
    <location>
        <begin position="51"/>
        <end position="71"/>
    </location>
</feature>
<feature type="transmembrane region" description="Helical" evidence="1">
    <location>
        <begin position="78"/>
        <end position="98"/>
    </location>
</feature>
<dbReference type="RefSeq" id="WP_076756450.1">
    <property type="nucleotide sequence ID" value="NZ_FTPL01000001.1"/>
</dbReference>
<keyword evidence="1" id="KW-0472">Membrane</keyword>
<keyword evidence="1" id="KW-1133">Transmembrane helix</keyword>
<evidence type="ECO:0008006" key="4">
    <source>
        <dbReference type="Google" id="ProtNLM"/>
    </source>
</evidence>
<organism evidence="2 3">
    <name type="scientific">Edaphobacillus lindanitolerans</name>
    <dbReference type="NCBI Taxonomy" id="550447"/>
    <lineage>
        <taxon>Bacteria</taxon>
        <taxon>Bacillati</taxon>
        <taxon>Bacillota</taxon>
        <taxon>Bacilli</taxon>
        <taxon>Bacillales</taxon>
        <taxon>Bacillaceae</taxon>
        <taxon>Edaphobacillus</taxon>
    </lineage>
</organism>
<dbReference type="AlphaFoldDB" id="A0A1U7PHD6"/>